<dbReference type="OrthoDB" id="9973690at2"/>
<sequence precursor="true">MNRTINLEPALRIAVLAGSVLASAWLGTNAEATGQEVRNPDIGNDGYDALDAGRDAYQYHEALRRSDFSRQLGLNEQLRYQAAWPWTSWSRLEAAYADPYGYGYGTGYRSGYPYGVLAPQAFVPGDIWGYPYNRPVPQSTGQRQVQTGPNRWESYPLYDTQPNPNVEPAPTPRNNGSRTDNPRRTVFGDDVGPIAPPPAAKKLWDRLGPA</sequence>
<keyword evidence="4" id="KW-1185">Reference proteome</keyword>
<keyword evidence="2" id="KW-0732">Signal</keyword>
<feature type="signal peptide" evidence="2">
    <location>
        <begin position="1"/>
        <end position="24"/>
    </location>
</feature>
<reference evidence="3 4" key="1">
    <citation type="submission" date="2019-02" db="EMBL/GenBank/DDBJ databases">
        <title>Deep-cultivation of Planctomycetes and their phenomic and genomic characterization uncovers novel biology.</title>
        <authorList>
            <person name="Wiegand S."/>
            <person name="Jogler M."/>
            <person name="Boedeker C."/>
            <person name="Pinto D."/>
            <person name="Vollmers J."/>
            <person name="Rivas-Marin E."/>
            <person name="Kohn T."/>
            <person name="Peeters S.H."/>
            <person name="Heuer A."/>
            <person name="Rast P."/>
            <person name="Oberbeckmann S."/>
            <person name="Bunk B."/>
            <person name="Jeske O."/>
            <person name="Meyerdierks A."/>
            <person name="Storesund J.E."/>
            <person name="Kallscheuer N."/>
            <person name="Luecker S."/>
            <person name="Lage O.M."/>
            <person name="Pohl T."/>
            <person name="Merkel B.J."/>
            <person name="Hornburger P."/>
            <person name="Mueller R.-W."/>
            <person name="Bruemmer F."/>
            <person name="Labrenz M."/>
            <person name="Spormann A.M."/>
            <person name="Op den Camp H."/>
            <person name="Overmann J."/>
            <person name="Amann R."/>
            <person name="Jetten M.S.M."/>
            <person name="Mascher T."/>
            <person name="Medema M.H."/>
            <person name="Devos D.P."/>
            <person name="Kaster A.-K."/>
            <person name="Ovreas L."/>
            <person name="Rohde M."/>
            <person name="Galperin M.Y."/>
            <person name="Jogler C."/>
        </authorList>
    </citation>
    <scope>NUCLEOTIDE SEQUENCE [LARGE SCALE GENOMIC DNA]</scope>
    <source>
        <strain evidence="3 4">Pla85_3_4</strain>
    </source>
</reference>
<feature type="region of interest" description="Disordered" evidence="1">
    <location>
        <begin position="138"/>
        <end position="210"/>
    </location>
</feature>
<protein>
    <submittedName>
        <fullName evidence="3">Uncharacterized protein</fullName>
    </submittedName>
</protein>
<dbReference type="RefSeq" id="WP_145057111.1">
    <property type="nucleotide sequence ID" value="NZ_CP036433.1"/>
</dbReference>
<proteinExistence type="predicted"/>
<dbReference type="KEGG" id="lcre:Pla8534_59830"/>
<evidence type="ECO:0000256" key="1">
    <source>
        <dbReference type="SAM" id="MobiDB-lite"/>
    </source>
</evidence>
<organism evidence="3 4">
    <name type="scientific">Lignipirellula cremea</name>
    <dbReference type="NCBI Taxonomy" id="2528010"/>
    <lineage>
        <taxon>Bacteria</taxon>
        <taxon>Pseudomonadati</taxon>
        <taxon>Planctomycetota</taxon>
        <taxon>Planctomycetia</taxon>
        <taxon>Pirellulales</taxon>
        <taxon>Pirellulaceae</taxon>
        <taxon>Lignipirellula</taxon>
    </lineage>
</organism>
<accession>A0A518E237</accession>
<dbReference type="Proteomes" id="UP000317648">
    <property type="component" value="Chromosome"/>
</dbReference>
<name>A0A518E237_9BACT</name>
<evidence type="ECO:0000313" key="3">
    <source>
        <dbReference type="EMBL" id="QDU98122.1"/>
    </source>
</evidence>
<dbReference type="EMBL" id="CP036433">
    <property type="protein sequence ID" value="QDU98122.1"/>
    <property type="molecule type" value="Genomic_DNA"/>
</dbReference>
<dbReference type="AlphaFoldDB" id="A0A518E237"/>
<feature type="chain" id="PRO_5021860844" evidence="2">
    <location>
        <begin position="25"/>
        <end position="210"/>
    </location>
</feature>
<evidence type="ECO:0000313" key="4">
    <source>
        <dbReference type="Proteomes" id="UP000317648"/>
    </source>
</evidence>
<gene>
    <name evidence="3" type="ORF">Pla8534_59830</name>
</gene>
<feature type="compositionally biased region" description="Polar residues" evidence="1">
    <location>
        <begin position="138"/>
        <end position="149"/>
    </location>
</feature>
<evidence type="ECO:0000256" key="2">
    <source>
        <dbReference type="SAM" id="SignalP"/>
    </source>
</evidence>